<comment type="caution">
    <text evidence="5">Lacks conserved residue(s) required for the propagation of feature annotation.</text>
</comment>
<keyword evidence="1" id="KW-0732">Signal</keyword>
<dbReference type="GO" id="GO:0005319">
    <property type="term" value="F:lipid transporter activity"/>
    <property type="evidence" value="ECO:0007669"/>
    <property type="project" value="InterPro"/>
</dbReference>
<evidence type="ECO:0000256" key="3">
    <source>
        <dbReference type="ARBA" id="ARBA00023157"/>
    </source>
</evidence>
<dbReference type="SUPFAM" id="SSF48431">
    <property type="entry name" value="Lipovitellin-phosvitin complex, superhelical domain"/>
    <property type="match status" value="1"/>
</dbReference>
<protein>
    <recommendedName>
        <fullName evidence="6">Vitellogenin domain-containing protein</fullName>
    </recommendedName>
</protein>
<dbReference type="Gene3D" id="2.30.230.10">
    <property type="entry name" value="Lipovitellin, beta-sheet shell regions, chain A"/>
    <property type="match status" value="1"/>
</dbReference>
<organism evidence="7 8">
    <name type="scientific">Meganyctiphanes norvegica</name>
    <name type="common">Northern krill</name>
    <name type="synonym">Thysanopoda norvegica</name>
    <dbReference type="NCBI Taxonomy" id="48144"/>
    <lineage>
        <taxon>Eukaryota</taxon>
        <taxon>Metazoa</taxon>
        <taxon>Ecdysozoa</taxon>
        <taxon>Arthropoda</taxon>
        <taxon>Crustacea</taxon>
        <taxon>Multicrustacea</taxon>
        <taxon>Malacostraca</taxon>
        <taxon>Eumalacostraca</taxon>
        <taxon>Eucarida</taxon>
        <taxon>Euphausiacea</taxon>
        <taxon>Euphausiidae</taxon>
        <taxon>Meganyctiphanes</taxon>
    </lineage>
</organism>
<dbReference type="PANTHER" id="PTHR23345:SF15">
    <property type="entry name" value="VITELLOGENIN 1-RELATED"/>
    <property type="match status" value="1"/>
</dbReference>
<dbReference type="Gene3D" id="1.25.10.20">
    <property type="entry name" value="Vitellinogen, superhelical"/>
    <property type="match status" value="1"/>
</dbReference>
<keyword evidence="8" id="KW-1185">Reference proteome</keyword>
<dbReference type="GO" id="GO:0045735">
    <property type="term" value="F:nutrient reservoir activity"/>
    <property type="evidence" value="ECO:0007669"/>
    <property type="project" value="UniProtKB-KW"/>
</dbReference>
<comment type="caution">
    <text evidence="7">The sequence shown here is derived from an EMBL/GenBank/DDBJ whole genome shotgun (WGS) entry which is preliminary data.</text>
</comment>
<dbReference type="Pfam" id="PF01347">
    <property type="entry name" value="Vitellogenin_N"/>
    <property type="match status" value="1"/>
</dbReference>
<dbReference type="InterPro" id="IPR015255">
    <property type="entry name" value="Vitellinogen_open_b-sht"/>
</dbReference>
<evidence type="ECO:0000256" key="2">
    <source>
        <dbReference type="ARBA" id="ARBA00022761"/>
    </source>
</evidence>
<evidence type="ECO:0000256" key="4">
    <source>
        <dbReference type="ARBA" id="ARBA00023180"/>
    </source>
</evidence>
<dbReference type="Gene3D" id="2.20.50.20">
    <property type="entry name" value="Lipovitellin. Chain A, domain 3"/>
    <property type="match status" value="1"/>
</dbReference>
<evidence type="ECO:0000256" key="5">
    <source>
        <dbReference type="PROSITE-ProRule" id="PRU00557"/>
    </source>
</evidence>
<name>A0AAV2RU09_MEGNR</name>
<dbReference type="InterPro" id="IPR050733">
    <property type="entry name" value="Vitellogenin/Apolipophorin"/>
</dbReference>
<evidence type="ECO:0000313" key="8">
    <source>
        <dbReference type="Proteomes" id="UP001497623"/>
    </source>
</evidence>
<accession>A0AAV2RU09</accession>
<dbReference type="InterPro" id="IPR001747">
    <property type="entry name" value="Vitellogenin_N"/>
</dbReference>
<dbReference type="SMART" id="SM01169">
    <property type="entry name" value="DUF1943"/>
    <property type="match status" value="1"/>
</dbReference>
<dbReference type="InterPro" id="IPR011030">
    <property type="entry name" value="Lipovitellin_superhlx_dom"/>
</dbReference>
<evidence type="ECO:0000259" key="6">
    <source>
        <dbReference type="PROSITE" id="PS51211"/>
    </source>
</evidence>
<feature type="domain" description="Vitellogenin" evidence="6">
    <location>
        <begin position="1"/>
        <end position="519"/>
    </location>
</feature>
<dbReference type="PANTHER" id="PTHR23345">
    <property type="entry name" value="VITELLOGENIN-RELATED"/>
    <property type="match status" value="1"/>
</dbReference>
<evidence type="ECO:0000256" key="1">
    <source>
        <dbReference type="ARBA" id="ARBA00022729"/>
    </source>
</evidence>
<dbReference type="PROSITE" id="PS51211">
    <property type="entry name" value="VITELLOGENIN"/>
    <property type="match status" value="1"/>
</dbReference>
<reference evidence="7 8" key="1">
    <citation type="submission" date="2024-05" db="EMBL/GenBank/DDBJ databases">
        <authorList>
            <person name="Wallberg A."/>
        </authorList>
    </citation>
    <scope>NUCLEOTIDE SEQUENCE [LARGE SCALE GENOMIC DNA]</scope>
</reference>
<gene>
    <name evidence="7" type="ORF">MNOR_LOCUS29252</name>
</gene>
<dbReference type="InterPro" id="IPR015819">
    <property type="entry name" value="Lipid_transp_b-sht_shell"/>
</dbReference>
<dbReference type="InterPro" id="IPR015816">
    <property type="entry name" value="Vitellinogen_b-sht_N"/>
</dbReference>
<dbReference type="EMBL" id="CAXKWB010033544">
    <property type="protein sequence ID" value="CAL4143167.1"/>
    <property type="molecule type" value="Genomic_DNA"/>
</dbReference>
<proteinExistence type="predicted"/>
<dbReference type="Pfam" id="PF09172">
    <property type="entry name" value="Vit_open_b-sht"/>
    <property type="match status" value="1"/>
</dbReference>
<dbReference type="SUPFAM" id="SSF56968">
    <property type="entry name" value="Lipovitellin-phosvitin complex, beta-sheet shell regions"/>
    <property type="match status" value="2"/>
</dbReference>
<keyword evidence="2" id="KW-0758">Storage protein</keyword>
<keyword evidence="3" id="KW-1015">Disulfide bond</keyword>
<dbReference type="Proteomes" id="UP001497623">
    <property type="component" value="Unassembled WGS sequence"/>
</dbReference>
<evidence type="ECO:0000313" key="7">
    <source>
        <dbReference type="EMBL" id="CAL4143167.1"/>
    </source>
</evidence>
<sequence>MKKAIASAFVYSLPTRETTTKKIITEKSVLGTCPTAYSVKKNGEIITVNKEIIHSECQDHAYSHSDIPSILSKSPMPVQVSKSMCQQIFSSDKVPQTITCKDTKVIRPAYGTYKYIEALQESTLEFISESTDLSVLSLIEGSKLLTKKWSHEHSMPAKNPALVGKLDSVLRNVCSMVQGQGHQDAASYVNEAIELLEHVPEDAFVTVVNKIRAGEYCTDFSKLEALFMDAIAFIGEPGAVKVMAQEVSAGRVTGGRLALYTAALHLMSKPTANHVAAVTPIAAMENPSSTLTLAAASVVNKYCKLVKGCENTAAVKNILNLLVGKLETQCTPSFSNINSVAVMTTLKALGNIGYMAPQHADKVVKCAKTEGVEVNVRFAAAMALKGTPCMTSVKNTLLAAALDMSMNTEVRIGSYLAAIRCAEASDIQEIITKMNAESNIQVKSFVFTHLSNLKETNWPLKEHLHKFLSNVNIPSTYQSNIFKYSKNIEMSYNTPVLGLGAAVDSNVVYERDSYLPRLVNLGLDMNLLGSFINIGEVGARVEGLDPIIKEAFGPESYLYKTPLKEIVQDSSLFIKQNGAGLYKQLEKLIMQKGSFDVNAIMQSVSKFLMAMNIKLPKTDLYAKLMGQEYAFLSVAGPMQEVNFNNVIETITSAVVDALVATKDLNIDTARAAHLHLDYSIPTIQGIPLKIKLQGTAVTGIKALSKLESKAKAHDAIVKIIPSLSIAIDGHIGYGAATKHGLKMKNSIYSTNGVALYATLTNGQDLEVKLELPEKMELINVKSEVYLMTGNKMMDDVKISTNAINDPRITEQHCSNLVEHITGLHVCYDVNIPNVISSKSLPLGLPVSFKVYLQKSDTNMKGYRIQATLKNKVDKKVLKMVAGTYGSAASAESSAKFTYTKEGNTYLTAADIKSAWLASNVEATFAHATDLVSLQLKADYKLNFGSPVAVACKFDIKNEKVANVKQYQISGYAGLTKSLTETHKFLNVKLSLMLNGGYTNAKLLANIETLLLPINIGVELAIPTKSPWFTVLHKAELKVAAGKTFAFEGLVLRKGAGQYLNSVKIHYYGSNIIEIEVSHDITGKLFENFNLITDTKVMIGSQEIGTSFTIKHENSVIDTIWELRNAGAQIFNVNLKHSMEAKLYTTTIEVALPTLPKSLKFNNVIEVIEFLNYKLITVVHLDNTALVHIEGPVSCQYGNAMMNYNIDLKISGAFDGTIKCMHAALFSLEKTQFTIDMRHATTPLVFVDILADRTSAAETTAKAVIHLPIVLKGEYAAAISSELIHTSMNTFILPTTSVARRFKGYADLNLKEQMFKADLYWDADKDTNKKLSLTTGYMIDTSIRKILVQGDLTLSTLAYGYKLETLLASPFEWFIGTSGIEVAITAPSKKVFLTKALFTVEHAESLVIFKPLLAFKTLNENKYEMSGSLAAKKLPALWDFDISSQLTIAVPEMKKISVANKFLHEDKDGSCTITFKTGITGLNEPIAIEISHEATVKAYITLVKMENGASVSTVSSKIELISGLKAFDITLDAVLPFTSLKVLAIRATKTAEGTTTITFSKNQVVLAKLHYIMASLYTHTISFECTSRTIEFFVSMNGNEITLKVFPEKNLSTKMFEAIVRVSKKTGSANIECFINAPSLANEMRIAAELALANPAMKNLVNVDIQFPVAEFKIMVKAVVVELQKIYGDLVKDGLLPDLFVLLNKLELFIRELPKYVKVLTIQFIELFTKYWTIVRNCAMKMWMVYEADIIAFLKNVHIDFEGVWNILKSEVPAVVANLTTQLLNTELVTVIVGKVKEFIAHFPTAYKAVVDLWTNVIVPAYTDVVTMLKKLMKIQFTNVSVMITVFVEEILTVFNNFMTRLMNCEVVQMIITNVKKMIKANPFIETLYAAVLEVCNKTLVALRDDLVMFYKRLMNFPMIKKLVDYILQIFHSKDIRMAPLTWKSFTTVVHVFVTDVLGMTYTIAGNHFSTVVALPCSVSTLNNIWTSATTYLSAVVADVVNTWITVTETFPVAVATFKKHVFVMTEFIVEQIPITVKAIKSQVPKLINDLLPIINNFIEFLMNTEVFRFLMVKIEEVITMLMVKIEEVITMYPAEFNAVKEFVERFIQFTFVTYNKMMEIPVIKKIVDYIWQLIDRKDLHSSMVSSMSSVSSSVSSYTSSISSNVPLFVKLHTSLALSSWLASLAQ</sequence>
<dbReference type="InterPro" id="IPR015817">
    <property type="entry name" value="Vitellinogen_open_b-sht_sub1"/>
</dbReference>
<keyword evidence="4" id="KW-0325">Glycoprotein</keyword>